<dbReference type="PRINTS" id="PR00762">
    <property type="entry name" value="CLCHANNEL"/>
</dbReference>
<feature type="transmembrane region" description="Helical" evidence="9">
    <location>
        <begin position="355"/>
        <end position="376"/>
    </location>
</feature>
<dbReference type="PATRIC" id="fig|33995.3.peg.3675"/>
<feature type="transmembrane region" description="Helical" evidence="9">
    <location>
        <begin position="286"/>
        <end position="307"/>
    </location>
</feature>
<evidence type="ECO:0000256" key="6">
    <source>
        <dbReference type="ARBA" id="ARBA00023136"/>
    </source>
</evidence>
<accession>A0A0M0ED52</accession>
<keyword evidence="7" id="KW-0868">Chloride</keyword>
<protein>
    <submittedName>
        <fullName evidence="10">H(+)/Cl(-) exchange transporter ClcA</fullName>
    </submittedName>
</protein>
<evidence type="ECO:0000313" key="11">
    <source>
        <dbReference type="Proteomes" id="UP000037566"/>
    </source>
</evidence>
<dbReference type="PANTHER" id="PTHR45711:SF6">
    <property type="entry name" value="CHLORIDE CHANNEL PROTEIN"/>
    <property type="match status" value="1"/>
</dbReference>
<dbReference type="RefSeq" id="WP_082267087.1">
    <property type="nucleotide sequence ID" value="NZ_LHUQ01000039.1"/>
</dbReference>
<dbReference type="CDD" id="cd01031">
    <property type="entry name" value="EriC"/>
    <property type="match status" value="1"/>
</dbReference>
<evidence type="ECO:0000256" key="4">
    <source>
        <dbReference type="ARBA" id="ARBA00022989"/>
    </source>
</evidence>
<organism evidence="10 11">
    <name type="scientific">Komagataeibacter europaeus</name>
    <name type="common">Gluconacetobacter europaeus</name>
    <dbReference type="NCBI Taxonomy" id="33995"/>
    <lineage>
        <taxon>Bacteria</taxon>
        <taxon>Pseudomonadati</taxon>
        <taxon>Pseudomonadota</taxon>
        <taxon>Alphaproteobacteria</taxon>
        <taxon>Acetobacterales</taxon>
        <taxon>Acetobacteraceae</taxon>
        <taxon>Komagataeibacter</taxon>
    </lineage>
</organism>
<keyword evidence="4 9" id="KW-1133">Transmembrane helix</keyword>
<comment type="caution">
    <text evidence="10">The sequence shown here is derived from an EMBL/GenBank/DDBJ whole genome shotgun (WGS) entry which is preliminary data.</text>
</comment>
<dbReference type="InterPro" id="IPR014743">
    <property type="entry name" value="Cl-channel_core"/>
</dbReference>
<keyword evidence="5" id="KW-0406">Ion transport</keyword>
<dbReference type="Pfam" id="PF00654">
    <property type="entry name" value="Voltage_CLC"/>
    <property type="match status" value="1"/>
</dbReference>
<proteinExistence type="predicted"/>
<dbReference type="SUPFAM" id="SSF81340">
    <property type="entry name" value="Clc chloride channel"/>
    <property type="match status" value="1"/>
</dbReference>
<feature type="transmembrane region" description="Helical" evidence="9">
    <location>
        <begin position="382"/>
        <end position="399"/>
    </location>
</feature>
<evidence type="ECO:0000256" key="3">
    <source>
        <dbReference type="ARBA" id="ARBA00022692"/>
    </source>
</evidence>
<comment type="subcellular location">
    <subcellularLocation>
        <location evidence="1">Membrane</location>
        <topology evidence="1">Multi-pass membrane protein</topology>
    </subcellularLocation>
</comment>
<dbReference type="OrthoDB" id="9767361at2"/>
<dbReference type="GO" id="GO:0005247">
    <property type="term" value="F:voltage-gated chloride channel activity"/>
    <property type="evidence" value="ECO:0007669"/>
    <property type="project" value="TreeGrafter"/>
</dbReference>
<reference evidence="10" key="1">
    <citation type="submission" date="2015-08" db="EMBL/GenBank/DDBJ databases">
        <title>Draft genome sequence of Komagataeibacter europaeus CECT 8546 a cellulose producer strain from vinegar produced by the traditional method.</title>
        <authorList>
            <person name="Poehlein A."/>
            <person name="Valera M.J."/>
            <person name="Haack F.S."/>
            <person name="Mas A."/>
            <person name="Daniel R."/>
            <person name="Streit W.R."/>
            <person name="Mateo E."/>
        </authorList>
    </citation>
    <scope>NUCLEOTIDE SEQUENCE [LARGE SCALE GENOMIC DNA]</scope>
    <source>
        <strain evidence="10">CECT 8546</strain>
    </source>
</reference>
<feature type="transmembrane region" description="Helical" evidence="9">
    <location>
        <begin position="255"/>
        <end position="274"/>
    </location>
</feature>
<feature type="transmembrane region" description="Helical" evidence="9">
    <location>
        <begin position="120"/>
        <end position="150"/>
    </location>
</feature>
<keyword evidence="2" id="KW-0813">Transport</keyword>
<dbReference type="EMBL" id="LHUQ01000039">
    <property type="protein sequence ID" value="KON63192.1"/>
    <property type="molecule type" value="Genomic_DNA"/>
</dbReference>
<evidence type="ECO:0000256" key="7">
    <source>
        <dbReference type="ARBA" id="ARBA00023214"/>
    </source>
</evidence>
<keyword evidence="3 9" id="KW-0812">Transmembrane</keyword>
<name>A0A0M0ED52_KOMEU</name>
<evidence type="ECO:0000256" key="2">
    <source>
        <dbReference type="ARBA" id="ARBA00022448"/>
    </source>
</evidence>
<evidence type="ECO:0000256" key="9">
    <source>
        <dbReference type="SAM" id="Phobius"/>
    </source>
</evidence>
<dbReference type="AlphaFoldDB" id="A0A0M0ED52"/>
<feature type="transmembrane region" description="Helical" evidence="9">
    <location>
        <begin position="81"/>
        <end position="99"/>
    </location>
</feature>
<feature type="transmembrane region" description="Helical" evidence="9">
    <location>
        <begin position="327"/>
        <end position="348"/>
    </location>
</feature>
<feature type="transmembrane region" description="Helical" evidence="9">
    <location>
        <begin position="180"/>
        <end position="205"/>
    </location>
</feature>
<dbReference type="InterPro" id="IPR001807">
    <property type="entry name" value="ClC"/>
</dbReference>
<keyword evidence="11" id="KW-1185">Reference proteome</keyword>
<feature type="transmembrane region" description="Helical" evidence="9">
    <location>
        <begin position="37"/>
        <end position="61"/>
    </location>
</feature>
<feature type="region of interest" description="Disordered" evidence="8">
    <location>
        <begin position="1"/>
        <end position="31"/>
    </location>
</feature>
<gene>
    <name evidence="10" type="primary">clcA6</name>
    <name evidence="10" type="ORF">KOEU_33160</name>
</gene>
<evidence type="ECO:0000256" key="5">
    <source>
        <dbReference type="ARBA" id="ARBA00023065"/>
    </source>
</evidence>
<feature type="transmembrane region" description="Helical" evidence="9">
    <location>
        <begin position="420"/>
        <end position="439"/>
    </location>
</feature>
<feature type="transmembrane region" description="Helical" evidence="9">
    <location>
        <begin position="217"/>
        <end position="235"/>
    </location>
</feature>
<dbReference type="GO" id="GO:0005886">
    <property type="term" value="C:plasma membrane"/>
    <property type="evidence" value="ECO:0007669"/>
    <property type="project" value="TreeGrafter"/>
</dbReference>
<dbReference type="PANTHER" id="PTHR45711">
    <property type="entry name" value="CHLORIDE CHANNEL PROTEIN"/>
    <property type="match status" value="1"/>
</dbReference>
<dbReference type="Gene3D" id="1.10.3080.10">
    <property type="entry name" value="Clc chloride channel"/>
    <property type="match status" value="1"/>
</dbReference>
<evidence type="ECO:0000256" key="1">
    <source>
        <dbReference type="ARBA" id="ARBA00004141"/>
    </source>
</evidence>
<evidence type="ECO:0000313" key="10">
    <source>
        <dbReference type="EMBL" id="KON63192.1"/>
    </source>
</evidence>
<keyword evidence="6 9" id="KW-0472">Membrane</keyword>
<sequence>MQYSEPENSQSTKEDTMLQQVPNRKPQPEQTGSSCSLVFLASASILIGLATGAICGVFRLFLKGLETARTDLALRFLHGSPWEGCFLVVGVALAALVAVEMVRRFAPLASGSGIPHVEAVLSGVAVPAPWVLIPVKFIGGLLAIGGGLALGREGPSVQMGAATANTIGRLLSLGQADCRALLAAGAGAGLATAFNAPAAGAVFVLEELVGRFEARMVCAALGASISAILISRGILGGQPDFIVFNQVLPEAIAKQLFFVMTGLMTGLLAVGYNRTILAALRLADRLPVSIPVRAVLIGGLAGLVVWLDPHLAGGGDWITQAAINNTISWRIIPALFVFRLIFGAISYAAATPGGLFAPMLALGALSGLACSFVAQILSPDTALAATPFVIVGMASMFAGSVRSPLTGIILVMEMTGSSDLVLPLLSGSFAAMVVAGALGDTPIYEALRLRAATGRR</sequence>
<dbReference type="Proteomes" id="UP000037566">
    <property type="component" value="Unassembled WGS sequence"/>
</dbReference>
<evidence type="ECO:0000256" key="8">
    <source>
        <dbReference type="SAM" id="MobiDB-lite"/>
    </source>
</evidence>